<dbReference type="EMBL" id="PNHG01000007">
    <property type="protein sequence ID" value="PMC64305.1"/>
    <property type="molecule type" value="Genomic_DNA"/>
</dbReference>
<evidence type="ECO:0000313" key="3">
    <source>
        <dbReference type="Proteomes" id="UP000235836"/>
    </source>
</evidence>
<dbReference type="Proteomes" id="UP000235836">
    <property type="component" value="Unassembled WGS sequence"/>
</dbReference>
<reference evidence="2 3" key="1">
    <citation type="submission" date="2017-09" db="EMBL/GenBank/DDBJ databases">
        <title>Bacterial strain isolated from the female urinary microbiota.</title>
        <authorList>
            <person name="Thomas-White K."/>
            <person name="Kumar N."/>
            <person name="Forster S."/>
            <person name="Putonti C."/>
            <person name="Lawley T."/>
            <person name="Wolfe A.J."/>
        </authorList>
    </citation>
    <scope>NUCLEOTIDE SEQUENCE [LARGE SCALE GENOMIC DNA]</scope>
    <source>
        <strain evidence="2 3">UMB0792</strain>
    </source>
</reference>
<protein>
    <recommendedName>
        <fullName evidence="4">DNA-binding protein</fullName>
    </recommendedName>
</protein>
<evidence type="ECO:0000256" key="1">
    <source>
        <dbReference type="SAM" id="MobiDB-lite"/>
    </source>
</evidence>
<evidence type="ECO:0000313" key="2">
    <source>
        <dbReference type="EMBL" id="PMC64305.1"/>
    </source>
</evidence>
<name>A0A2N6T4R6_9CORY</name>
<feature type="compositionally biased region" description="Basic and acidic residues" evidence="1">
    <location>
        <begin position="8"/>
        <end position="19"/>
    </location>
</feature>
<accession>A0A2N6T4R6</accession>
<feature type="region of interest" description="Disordered" evidence="1">
    <location>
        <begin position="1"/>
        <end position="20"/>
    </location>
</feature>
<sequence length="1526" mass="169331">MTIANATRLEHGGVTREPTENSVPLIAGSYTHPVLTNHSIVRLIPEALVDAEDIALGVTGLIPQGRVNVGHTRRRAIGFPAWPILTDPDNAQHALNLIADLERAGRLARTKPRRFKESVDKLATKLDNSAPHFLPTFLEEAGRILIAADNARLAAQMFTAAREAEQRHRLLIDEDRHLAAVQEFAYAGALSTRELSNEAKRLAESMAPAEAYQTYRTLCVERIRAGLAPHAGMKKELAGLATVAGLNVADEEARLAQELLVAPSIEHAGAHFWRNYGKAISRIVAEDTALMDRLLAFSPRGMDTDPWLDVLEKTGALDVVKQGNYPDFIPRILLFETRWKGWSKEGSKKLASVLTQILPHAGLTQVPFPHDALRFLPAGVVESVVASGVSFEFSHPSSFARIDLEKWARLPSRDPLPHLAADTSLRVELATGVWNVLEYPEVMDVLAADPHLRPVLLELITERVEELEAGIPPLDLLSRNTRFLRGFEHVRDADFQTLLDRARAIHRDLAAPVAESLRQGLPDELGWPELEQTLKDYGEPQKLQTWMDCTDSWPGVFVKQNSGITYLRGRTATPIANWTGESVFGVEEVDGQFGLSTYHTNNPRVWWPQSPQAKVSTLHEFGNFELHASVPVPGGRLFGAGVIMRPGHSTWASGSEHFFVDGERIWLVDGTTVVEIDPATGKKGRASLPDWLEEQCRRHPDLVLNPRRSQHRPVTDVTAGSPFSTADGYHRHAVFTRPDDPDFCLLVDADGTEYTITGSDAASVRGALRRPDGGTWIFAGSTVLDPQNLRPIPVRGISFKRDMWWHHTRIRDAAVSRRLRSLTADDVRPLVDYARSENTKNVSKGLCGAVGDLFDLTDPVLRYSIARLVHDAARSWTQPEEAADASGEQLTPAPTFARQRHLLKFGKQFRLEKFDIMDIWRDTRKLGLHELYVPPLRDQSRMRLITYDWMYLLGHGDALLALAAVPGRTAEEVQALKELWTVLRDAGALSATNLVLESYDFPLLSTMGGIKLPPQALERGYRSLEDTYNVVRADSTDPVTKDGKAVQPVHREEIPPSRTDLEPVFDALIDQINAEGRRPWSPEAGEAFAAATGAPLADAHLLMAGFPNFSAYEVNFLPKELRTAMGLKVAEAKAARQQLEFYTEHFLGVLAEGVPEDASTLLTCGLDATAMAQYWSEHGPTYLPELPAHIAERIPKTFPESAVQLVAADEHDEDDSPQKSTWALEVPSLLWLAAELDLADPLRASLADCAEELHTTPRGISKICIASEPPSESNPTLRPLVGVPERTPGDESEQIFQSGRLTLEQLPSLDKVYVDLSDVSDPDDPIFALALERTKETFYERMVVSAAMYRARGTLTAYAAWLRQSGEGEPRDPLVSVPDLVSTVADTYNVSEDAARYYLQLLAWSDPTDVNVRRWNSWKKADITRAGKELVAADLVATGKRPRSGREFFLKGGWIDNTAPELPIELWKASAFKVETTDDSGHYSTPFKIPVSPLPAPEWFAACWERSQGDDAPEFAELKTTRRRRR</sequence>
<gene>
    <name evidence="2" type="ORF">CJ203_06030</name>
</gene>
<keyword evidence="3" id="KW-1185">Reference proteome</keyword>
<proteinExistence type="predicted"/>
<comment type="caution">
    <text evidence="2">The sequence shown here is derived from an EMBL/GenBank/DDBJ whole genome shotgun (WGS) entry which is preliminary data.</text>
</comment>
<evidence type="ECO:0008006" key="4">
    <source>
        <dbReference type="Google" id="ProtNLM"/>
    </source>
</evidence>
<organism evidence="2 3">
    <name type="scientific">Corynebacterium tuscaniense</name>
    <dbReference type="NCBI Taxonomy" id="302449"/>
    <lineage>
        <taxon>Bacteria</taxon>
        <taxon>Bacillati</taxon>
        <taxon>Actinomycetota</taxon>
        <taxon>Actinomycetes</taxon>
        <taxon>Mycobacteriales</taxon>
        <taxon>Corynebacteriaceae</taxon>
        <taxon>Corynebacterium</taxon>
    </lineage>
</organism>